<comment type="similarity">
    <text evidence="1 4">Belongs to the glycerate kinase type-1 family.</text>
</comment>
<evidence type="ECO:0000256" key="3">
    <source>
        <dbReference type="ARBA" id="ARBA00022777"/>
    </source>
</evidence>
<dbReference type="InterPro" id="IPR018197">
    <property type="entry name" value="Glycerate_kinase_RE-like"/>
</dbReference>
<dbReference type="SUPFAM" id="SSF110738">
    <property type="entry name" value="Glycerate kinase I"/>
    <property type="match status" value="1"/>
</dbReference>
<gene>
    <name evidence="5" type="ORF">FD32_GL000336</name>
</gene>
<dbReference type="GO" id="GO:0008887">
    <property type="term" value="F:glycerate kinase activity"/>
    <property type="evidence" value="ECO:0007669"/>
    <property type="project" value="UniProtKB-UniRule"/>
</dbReference>
<dbReference type="PIRSF" id="PIRSF006078">
    <property type="entry name" value="GlxK"/>
    <property type="match status" value="1"/>
</dbReference>
<dbReference type="STRING" id="1423782.FD32_GL000336"/>
<evidence type="ECO:0000256" key="1">
    <source>
        <dbReference type="ARBA" id="ARBA00006284"/>
    </source>
</evidence>
<proteinExistence type="inferred from homology"/>
<evidence type="ECO:0000256" key="2">
    <source>
        <dbReference type="ARBA" id="ARBA00022679"/>
    </source>
</evidence>
<dbReference type="PANTHER" id="PTHR21599:SF0">
    <property type="entry name" value="GLYCERATE KINASE"/>
    <property type="match status" value="1"/>
</dbReference>
<keyword evidence="2 4" id="KW-0808">Transferase</keyword>
<name>A0A0R1X9X7_9LACO</name>
<accession>A0A0R1X9X7</accession>
<evidence type="ECO:0000256" key="4">
    <source>
        <dbReference type="PIRNR" id="PIRNR006078"/>
    </source>
</evidence>
<evidence type="ECO:0000313" key="6">
    <source>
        <dbReference type="Proteomes" id="UP000051412"/>
    </source>
</evidence>
<dbReference type="EMBL" id="AZGM01000078">
    <property type="protein sequence ID" value="KRM26641.1"/>
    <property type="molecule type" value="Genomic_DNA"/>
</dbReference>
<dbReference type="PATRIC" id="fig|1423782.4.peg.343"/>
<protein>
    <submittedName>
        <fullName evidence="5">Glycerate kinase</fullName>
    </submittedName>
</protein>
<dbReference type="Pfam" id="PF02595">
    <property type="entry name" value="Gly_kinase"/>
    <property type="match status" value="1"/>
</dbReference>
<dbReference type="PANTHER" id="PTHR21599">
    <property type="entry name" value="GLYCERATE KINASE"/>
    <property type="match status" value="1"/>
</dbReference>
<dbReference type="NCBIfam" id="TIGR00045">
    <property type="entry name" value="glycerate kinase"/>
    <property type="match status" value="1"/>
</dbReference>
<dbReference type="GO" id="GO:0031388">
    <property type="term" value="P:organic acid phosphorylation"/>
    <property type="evidence" value="ECO:0007669"/>
    <property type="project" value="UniProtKB-UniRule"/>
</dbReference>
<sequence>MTAKEAVKAMARGIKRVYPDAEYVLVPMADGGEGTVQSLVDATAGKLVTAKVHNLLNHLVDADYGLLGDGETAVIEMAAASGIQFINAKTANPLVTTTYGTGELILNAIKRGAKKIIIGIGRSATVDGGAGMAQALGARLLKADGQPIGFGGGGALAELAQIDTSQVDPRIAKATIAIASDVTNTLTGPKGAAPIFGPQKGATPEMVKILDRNLHHYAEVITRRTGQSVEKLAGAGAAGGLGAGLLVFTNAQMQHGVDLVIAPTKLKEKAADADYVFTGEGGIDFQTKFGKTPYGVAKACKSVAPKAPVIVLAGNIGRGGNSLYTTGAIDAIFGTPAGAKSLKQALCDAPNDIAQTAENVARLIRVSNYSKRALKNNLVLIS</sequence>
<comment type="caution">
    <text evidence="5">The sequence shown here is derived from an EMBL/GenBank/DDBJ whole genome shotgun (WGS) entry which is preliminary data.</text>
</comment>
<dbReference type="Proteomes" id="UP000051412">
    <property type="component" value="Unassembled WGS sequence"/>
</dbReference>
<dbReference type="InterPro" id="IPR018193">
    <property type="entry name" value="Glyc_kinase_flavodox-like_fold"/>
</dbReference>
<keyword evidence="3 4" id="KW-0418">Kinase</keyword>
<dbReference type="Gene3D" id="3.90.1510.10">
    <property type="entry name" value="Glycerate kinase, domain 2"/>
    <property type="match status" value="1"/>
</dbReference>
<organism evidence="5 6">
    <name type="scientific">Limosilactobacillus panis DSM 6035</name>
    <dbReference type="NCBI Taxonomy" id="1423782"/>
    <lineage>
        <taxon>Bacteria</taxon>
        <taxon>Bacillati</taxon>
        <taxon>Bacillota</taxon>
        <taxon>Bacilli</taxon>
        <taxon>Lactobacillales</taxon>
        <taxon>Lactobacillaceae</taxon>
        <taxon>Limosilactobacillus</taxon>
    </lineage>
</organism>
<keyword evidence="6" id="KW-1185">Reference proteome</keyword>
<reference evidence="5 6" key="1">
    <citation type="journal article" date="2015" name="Genome Announc.">
        <title>Expanding the biotechnology potential of lactobacilli through comparative genomics of 213 strains and associated genera.</title>
        <authorList>
            <person name="Sun Z."/>
            <person name="Harris H.M."/>
            <person name="McCann A."/>
            <person name="Guo C."/>
            <person name="Argimon S."/>
            <person name="Zhang W."/>
            <person name="Yang X."/>
            <person name="Jeffery I.B."/>
            <person name="Cooney J.C."/>
            <person name="Kagawa T.F."/>
            <person name="Liu W."/>
            <person name="Song Y."/>
            <person name="Salvetti E."/>
            <person name="Wrobel A."/>
            <person name="Rasinkangas P."/>
            <person name="Parkhill J."/>
            <person name="Rea M.C."/>
            <person name="O'Sullivan O."/>
            <person name="Ritari J."/>
            <person name="Douillard F.P."/>
            <person name="Paul Ross R."/>
            <person name="Yang R."/>
            <person name="Briner A.E."/>
            <person name="Felis G.E."/>
            <person name="de Vos W.M."/>
            <person name="Barrangou R."/>
            <person name="Klaenhammer T.R."/>
            <person name="Caufield P.W."/>
            <person name="Cui Y."/>
            <person name="Zhang H."/>
            <person name="O'Toole P.W."/>
        </authorList>
    </citation>
    <scope>NUCLEOTIDE SEQUENCE [LARGE SCALE GENOMIC DNA]</scope>
    <source>
        <strain evidence="5 6">DSM 6035</strain>
    </source>
</reference>
<dbReference type="Gene3D" id="3.40.50.10350">
    <property type="entry name" value="Glycerate kinase, domain 1"/>
    <property type="match status" value="1"/>
</dbReference>
<dbReference type="InterPro" id="IPR036129">
    <property type="entry name" value="Glycerate_kinase_sf"/>
</dbReference>
<dbReference type="AlphaFoldDB" id="A0A0R1X9X7"/>
<dbReference type="OrthoDB" id="9774290at2"/>
<evidence type="ECO:0000313" key="5">
    <source>
        <dbReference type="EMBL" id="KRM26641.1"/>
    </source>
</evidence>
<dbReference type="InterPro" id="IPR004381">
    <property type="entry name" value="Glycerate_kinase"/>
</dbReference>